<name>A0ABU1IMB4_9BACL</name>
<dbReference type="InterPro" id="IPR040983">
    <property type="entry name" value="Bact_RF_family5"/>
</dbReference>
<dbReference type="Pfam" id="PF18846">
    <property type="entry name" value="baeRF_family5"/>
    <property type="match status" value="1"/>
</dbReference>
<comment type="caution">
    <text evidence="1">The sequence shown here is derived from an EMBL/GenBank/DDBJ whole genome shotgun (WGS) entry which is preliminary data.</text>
</comment>
<accession>A0ABU1IMB4</accession>
<dbReference type="RefSeq" id="WP_309865126.1">
    <property type="nucleotide sequence ID" value="NZ_JAVDQG010000004.1"/>
</dbReference>
<gene>
    <name evidence="1" type="ORF">JOE21_001917</name>
</gene>
<reference evidence="1 2" key="1">
    <citation type="submission" date="2023-07" db="EMBL/GenBank/DDBJ databases">
        <title>Genomic Encyclopedia of Type Strains, Phase IV (KMG-IV): sequencing the most valuable type-strain genomes for metagenomic binning, comparative biology and taxonomic classification.</title>
        <authorList>
            <person name="Goeker M."/>
        </authorList>
    </citation>
    <scope>NUCLEOTIDE SEQUENCE [LARGE SCALE GENOMIC DNA]</scope>
    <source>
        <strain evidence="1 2">DSM 45903</strain>
    </source>
</reference>
<keyword evidence="2" id="KW-1185">Reference proteome</keyword>
<organism evidence="1 2">
    <name type="scientific">Desmospora profundinema</name>
    <dbReference type="NCBI Taxonomy" id="1571184"/>
    <lineage>
        <taxon>Bacteria</taxon>
        <taxon>Bacillati</taxon>
        <taxon>Bacillota</taxon>
        <taxon>Bacilli</taxon>
        <taxon>Bacillales</taxon>
        <taxon>Thermoactinomycetaceae</taxon>
        <taxon>Desmospora</taxon>
    </lineage>
</organism>
<evidence type="ECO:0000313" key="1">
    <source>
        <dbReference type="EMBL" id="MDR6225911.1"/>
    </source>
</evidence>
<protein>
    <submittedName>
        <fullName evidence="1">Uncharacterized protein</fullName>
    </submittedName>
</protein>
<dbReference type="EMBL" id="JAVDQG010000004">
    <property type="protein sequence ID" value="MDR6225911.1"/>
    <property type="molecule type" value="Genomic_DNA"/>
</dbReference>
<proteinExistence type="predicted"/>
<evidence type="ECO:0000313" key="2">
    <source>
        <dbReference type="Proteomes" id="UP001185012"/>
    </source>
</evidence>
<sequence length="266" mass="31087">MNWHDWLKRAESYEPLPPNKILSLTLHTDRGSPAQQGGEWKIHLKNGLKKLREYEEAAGNGEESQVFASLAKQVEREIHQERRNLRKGIALFASSDRRLFLMKHLDVSVHTAFHYDEQAVTQPLRDMLESYPLTGIVLVQNERVRMIETQMGTVRFSQEYGWDLEAEDWHPYEGPHQGEPVQHARTHTQKDQYQDRYEAVQTRWYKRLAPRLDQQAKKSGWKRTVITGEPGQVQELSHFMSCPVTKIDHKNLGNKKDHEVVEMVTL</sequence>
<dbReference type="Proteomes" id="UP001185012">
    <property type="component" value="Unassembled WGS sequence"/>
</dbReference>